<proteinExistence type="predicted"/>
<reference evidence="2 3" key="1">
    <citation type="submission" date="2019-07" db="EMBL/GenBank/DDBJ databases">
        <title>Finished genome of Venturia effusa.</title>
        <authorList>
            <person name="Young C.A."/>
            <person name="Cox M.P."/>
            <person name="Ganley A.R.D."/>
            <person name="David W.J."/>
        </authorList>
    </citation>
    <scope>NUCLEOTIDE SEQUENCE [LARGE SCALE GENOMIC DNA]</scope>
    <source>
        <strain evidence="3">albino</strain>
    </source>
</reference>
<dbReference type="OrthoDB" id="5418867at2759"/>
<dbReference type="Proteomes" id="UP000316270">
    <property type="component" value="Chromosome 4"/>
</dbReference>
<feature type="compositionally biased region" description="Basic and acidic residues" evidence="1">
    <location>
        <begin position="185"/>
        <end position="195"/>
    </location>
</feature>
<gene>
    <name evidence="2" type="ORF">FKW77_008107</name>
</gene>
<feature type="compositionally biased region" description="Low complexity" evidence="1">
    <location>
        <begin position="106"/>
        <end position="142"/>
    </location>
</feature>
<dbReference type="AlphaFoldDB" id="A0A517L3T3"/>
<protein>
    <submittedName>
        <fullName evidence="2">Uncharacterized protein</fullName>
    </submittedName>
</protein>
<evidence type="ECO:0000313" key="3">
    <source>
        <dbReference type="Proteomes" id="UP000316270"/>
    </source>
</evidence>
<dbReference type="STRING" id="50376.A0A517L3T3"/>
<organism evidence="2 3">
    <name type="scientific">Venturia effusa</name>
    <dbReference type="NCBI Taxonomy" id="50376"/>
    <lineage>
        <taxon>Eukaryota</taxon>
        <taxon>Fungi</taxon>
        <taxon>Dikarya</taxon>
        <taxon>Ascomycota</taxon>
        <taxon>Pezizomycotina</taxon>
        <taxon>Dothideomycetes</taxon>
        <taxon>Pleosporomycetidae</taxon>
        <taxon>Venturiales</taxon>
        <taxon>Venturiaceae</taxon>
        <taxon>Venturia</taxon>
    </lineage>
</organism>
<feature type="region of interest" description="Disordered" evidence="1">
    <location>
        <begin position="91"/>
        <end position="201"/>
    </location>
</feature>
<dbReference type="EMBL" id="CP042188">
    <property type="protein sequence ID" value="QDS70299.1"/>
    <property type="molecule type" value="Genomic_DNA"/>
</dbReference>
<evidence type="ECO:0000256" key="1">
    <source>
        <dbReference type="SAM" id="MobiDB-lite"/>
    </source>
</evidence>
<keyword evidence="3" id="KW-1185">Reference proteome</keyword>
<evidence type="ECO:0000313" key="2">
    <source>
        <dbReference type="EMBL" id="QDS70299.1"/>
    </source>
</evidence>
<name>A0A517L3T3_9PEZI</name>
<sequence>MPMNWTTEADARLFAAVMKVHDIKVNYAALAAEMGPGTYMHPSPHLFPPPFTPLFTSPPFTFTLPSPLPPPTPPNKKKPTDCTAKAITHRIAKIKSDSKTPNTSGSPSKPAAATTTTPKRARTAAAAPKTKMSTTPKTPTSISKERTRRASVKPTNYAMSEEDEEDEEEEEEEFQGKDGEDEGESPSKKMKREDVDGVDGV</sequence>
<accession>A0A517L3T3</accession>
<feature type="compositionally biased region" description="Acidic residues" evidence="1">
    <location>
        <begin position="160"/>
        <end position="184"/>
    </location>
</feature>